<keyword evidence="3" id="KW-1185">Reference proteome</keyword>
<feature type="compositionally biased region" description="Basic and acidic residues" evidence="1">
    <location>
        <begin position="63"/>
        <end position="77"/>
    </location>
</feature>
<dbReference type="InterPro" id="IPR013943">
    <property type="entry name" value="Pet127"/>
</dbReference>
<dbReference type="PANTHER" id="PTHR31014:SF0">
    <property type="entry name" value="MITOCHONDRIAL TRANSLATION SYSTEM COMPONENT PET127-RELATED"/>
    <property type="match status" value="1"/>
</dbReference>
<name>A0A4Y9Z3V1_9AGAM</name>
<reference evidence="2 3" key="1">
    <citation type="submission" date="2019-02" db="EMBL/GenBank/DDBJ databases">
        <title>Genome sequencing of the rare red list fungi Dentipellis fragilis.</title>
        <authorList>
            <person name="Buettner E."/>
            <person name="Kellner H."/>
        </authorList>
    </citation>
    <scope>NUCLEOTIDE SEQUENCE [LARGE SCALE GENOMIC DNA]</scope>
    <source>
        <strain evidence="2 3">DSM 105465</strain>
    </source>
</reference>
<protein>
    <recommendedName>
        <fullName evidence="4">F-box domain-containing protein</fullName>
    </recommendedName>
</protein>
<organism evidence="2 3">
    <name type="scientific">Dentipellis fragilis</name>
    <dbReference type="NCBI Taxonomy" id="205917"/>
    <lineage>
        <taxon>Eukaryota</taxon>
        <taxon>Fungi</taxon>
        <taxon>Dikarya</taxon>
        <taxon>Basidiomycota</taxon>
        <taxon>Agaricomycotina</taxon>
        <taxon>Agaricomycetes</taxon>
        <taxon>Russulales</taxon>
        <taxon>Hericiaceae</taxon>
        <taxon>Dentipellis</taxon>
    </lineage>
</organism>
<dbReference type="EMBL" id="SEOQ01000158">
    <property type="protein sequence ID" value="TFY68568.1"/>
    <property type="molecule type" value="Genomic_DNA"/>
</dbReference>
<accession>A0A4Y9Z3V1</accession>
<dbReference type="PANTHER" id="PTHR31014">
    <property type="entry name" value="MITOCHONDRIAL TRANSLATION SYSTEM COMPONENT PET127-RELATED"/>
    <property type="match status" value="1"/>
</dbReference>
<dbReference type="Proteomes" id="UP000298327">
    <property type="component" value="Unassembled WGS sequence"/>
</dbReference>
<evidence type="ECO:0008006" key="4">
    <source>
        <dbReference type="Google" id="ProtNLM"/>
    </source>
</evidence>
<dbReference type="AlphaFoldDB" id="A0A4Y9Z3V1"/>
<dbReference type="STRING" id="205917.A0A4Y9Z3V1"/>
<evidence type="ECO:0000256" key="1">
    <source>
        <dbReference type="SAM" id="MobiDB-lite"/>
    </source>
</evidence>
<feature type="region of interest" description="Disordered" evidence="1">
    <location>
        <begin position="114"/>
        <end position="139"/>
    </location>
</feature>
<dbReference type="GO" id="GO:0005740">
    <property type="term" value="C:mitochondrial envelope"/>
    <property type="evidence" value="ECO:0007669"/>
    <property type="project" value="TreeGrafter"/>
</dbReference>
<dbReference type="GO" id="GO:0000964">
    <property type="term" value="P:mitochondrial RNA 5'-end processing"/>
    <property type="evidence" value="ECO:0007669"/>
    <property type="project" value="TreeGrafter"/>
</dbReference>
<comment type="caution">
    <text evidence="2">The sequence shown here is derived from an EMBL/GenBank/DDBJ whole genome shotgun (WGS) entry which is preliminary data.</text>
</comment>
<dbReference type="OrthoDB" id="10249045at2759"/>
<sequence length="1002" mass="113872">MVLRVDHLHCLARIRPRPRLSPQCHSRHRSRNLSKHGASDPPHSSSRHPILPLPTDPLPDSDSDIRPDPAPRINHDYHPKSFASALSVLNNLENELKSQDFSSYQQLPDTLVVEDSTDGQSSNRETESDHDRDCPPHLPRAIKYTRRVDGVIESKGRPVLEDLEPPFPQQPIARLAHGLDRVLFNPGVYWFQDPRSRVYNFPTWLGNVPSVNDFSFERVGTFVSSSRDQDLWTLAKREDRTFAGSTSSLTGLLSHVYFLLSGDREVNTLNISQHFDYESKGFTPGQRMPTSVVLRHNDGVYAIDSDKKETDLADRNVLTWLGTMLEKFLTMPQEQFSRLLYASNDPLDLTKIPEREAYRFSKSEKFVMRSQLDCQDPRVPGTGVFDIKTRAVFPIRMDVMNYEENSGYLIRKLHGPLESFEKEYYDLIRSAFLKYSFQARIGNMDGVFVAYHSTNRIFGFQYIPLDEMDECLFGGAGRGDRVFEKCVPFLEAILSEAITYFPNQSLKLTMEKREGEGSLNVFIHPEDWNETREGPTPIVQLDVTVENFLDGVSVPGAKAVGNDTGTWVSLYSISTPIFSQDEIRTRLLSVKERQFRSYNLPTGISLDAMEARWADLSFDKSRTSDVAFDRRLWRPRAGECHAAARARAGGARGDGTWPLNPPLPRHRLLFIMGQFWCLLNLDKCQKESLVKLGECFYEGPLSHILLSRPPPIKLVPYFKPPPASPSFKHTGIHGLPNEMVDQIFGHLGDYVDCIRLALTGRRYWNLARPHIKRAMAAHFASLSWAGDRIICVGNNNEPDDLPPALKTDEFLGVDLRKLEDKFQDAFTFSRPLYGLGRSSLCVKIMQDLRKDRYDLLDKPLPRALSSARIFMGCIPKGTDADSLVLRNLSKHKFVRYSELLLDLAPMEQWYWSRLDVDLAWAALARICWSTDEGIAMAYDGDLHRGVWAGDRLDIIPIEEMQDEGNAGEAGVAEWEDVSTAVARELRLILHAEFDIPMPPSNE</sequence>
<evidence type="ECO:0000313" key="3">
    <source>
        <dbReference type="Proteomes" id="UP000298327"/>
    </source>
</evidence>
<proteinExistence type="predicted"/>
<dbReference type="Pfam" id="PF08634">
    <property type="entry name" value="Pet127"/>
    <property type="match status" value="1"/>
</dbReference>
<feature type="compositionally biased region" description="Basic residues" evidence="1">
    <location>
        <begin position="25"/>
        <end position="34"/>
    </location>
</feature>
<feature type="compositionally biased region" description="Basic and acidic residues" evidence="1">
    <location>
        <begin position="124"/>
        <end position="135"/>
    </location>
</feature>
<feature type="region of interest" description="Disordered" evidence="1">
    <location>
        <begin position="20"/>
        <end position="77"/>
    </location>
</feature>
<evidence type="ECO:0000313" key="2">
    <source>
        <dbReference type="EMBL" id="TFY68568.1"/>
    </source>
</evidence>
<gene>
    <name evidence="2" type="ORF">EVG20_g3497</name>
</gene>